<proteinExistence type="inferred from homology"/>
<feature type="transmembrane region" description="Helical" evidence="7">
    <location>
        <begin position="389"/>
        <end position="413"/>
    </location>
</feature>
<evidence type="ECO:0000256" key="3">
    <source>
        <dbReference type="ARBA" id="ARBA00022475"/>
    </source>
</evidence>
<dbReference type="InterPro" id="IPR000515">
    <property type="entry name" value="MetI-like"/>
</dbReference>
<dbReference type="Proteomes" id="UP000244962">
    <property type="component" value="Unassembled WGS sequence"/>
</dbReference>
<evidence type="ECO:0000256" key="4">
    <source>
        <dbReference type="ARBA" id="ARBA00022692"/>
    </source>
</evidence>
<protein>
    <submittedName>
        <fullName evidence="10">ABC transporter permease</fullName>
    </submittedName>
</protein>
<dbReference type="InterPro" id="IPR035906">
    <property type="entry name" value="MetI-like_sf"/>
</dbReference>
<dbReference type="CDD" id="cd06261">
    <property type="entry name" value="TM_PBP2"/>
    <property type="match status" value="1"/>
</dbReference>
<comment type="similarity">
    <text evidence="7">Belongs to the binding-protein-dependent transport system permease family.</text>
</comment>
<feature type="transmembrane region" description="Helical" evidence="7">
    <location>
        <begin position="324"/>
        <end position="343"/>
    </location>
</feature>
<dbReference type="PROSITE" id="PS50928">
    <property type="entry name" value="ABC_TM1"/>
    <property type="match status" value="1"/>
</dbReference>
<dbReference type="PANTHER" id="PTHR30193:SF37">
    <property type="entry name" value="INNER MEMBRANE ABC TRANSPORTER PERMEASE PROTEIN YCJO"/>
    <property type="match status" value="1"/>
</dbReference>
<dbReference type="PANTHER" id="PTHR30193">
    <property type="entry name" value="ABC TRANSPORTER PERMEASE PROTEIN"/>
    <property type="match status" value="1"/>
</dbReference>
<feature type="region of interest" description="Disordered" evidence="8">
    <location>
        <begin position="421"/>
        <end position="451"/>
    </location>
</feature>
<feature type="compositionally biased region" description="Polar residues" evidence="8">
    <location>
        <begin position="431"/>
        <end position="442"/>
    </location>
</feature>
<reference evidence="11" key="1">
    <citation type="submission" date="2018-04" db="EMBL/GenBank/DDBJ databases">
        <authorList>
            <person name="Liu S."/>
            <person name="Wang Z."/>
            <person name="Li J."/>
        </authorList>
    </citation>
    <scope>NUCLEOTIDE SEQUENCE [LARGE SCALE GENOMIC DNA]</scope>
    <source>
        <strain evidence="11">622</strain>
    </source>
</reference>
<feature type="transmembrane region" description="Helical" evidence="7">
    <location>
        <begin position="125"/>
        <end position="151"/>
    </location>
</feature>
<feature type="transmembrane region" description="Helical" evidence="7">
    <location>
        <begin position="219"/>
        <end position="240"/>
    </location>
</feature>
<keyword evidence="6 7" id="KW-0472">Membrane</keyword>
<evidence type="ECO:0000256" key="6">
    <source>
        <dbReference type="ARBA" id="ARBA00023136"/>
    </source>
</evidence>
<feature type="domain" description="ABC transmembrane type-1" evidence="9">
    <location>
        <begin position="182"/>
        <end position="405"/>
    </location>
</feature>
<feature type="transmembrane region" description="Helical" evidence="7">
    <location>
        <begin position="272"/>
        <end position="293"/>
    </location>
</feature>
<dbReference type="InterPro" id="IPR051393">
    <property type="entry name" value="ABC_transporter_permease"/>
</dbReference>
<evidence type="ECO:0000259" key="9">
    <source>
        <dbReference type="PROSITE" id="PS50928"/>
    </source>
</evidence>
<feature type="transmembrane region" description="Helical" evidence="7">
    <location>
        <begin position="188"/>
        <end position="207"/>
    </location>
</feature>
<dbReference type="Gene3D" id="1.10.3720.10">
    <property type="entry name" value="MetI-like"/>
    <property type="match status" value="1"/>
</dbReference>
<sequence>MAISPLRPAIRRLVVSAVRTSPASSRSLPTVSRSSSPAERHRRRLGSRSSVTSTRSASRPRTDLTGPRPGPRSRGPGRGPPFTPQNSRKARALATDTLATAAPRTARRVGWGQRLSRWDIKVSPYLYISPFFIVFAVFGAFPLVFNVVVALHDWHRRSGMGDFVGLDNFAWVLRQPLFWRSLENTFSIFLWGGIPQLVLALVIASILDQNLRARTFWRMSVLIPFVVMPVATSMIFGQVYGQFGLLVPNLHDLGLFTEYSSPFFQDRQLSHIAIGSMVIFRWTGYNALIFLAAMQAVPRDLYEAATVDGAGRVRQFFSVTIPGIRPTLIFVILTMTIGGLEIFDEARMFDGGGTGGGTGGADNQWTTVVLYLYNLGFGDWQDRLGQAAAVGWIFAVIILALSLLNILFTRVIASSDSGTKRLPRSLRKASTLRSEAKQSAQATDAVEGDHR</sequence>
<dbReference type="GO" id="GO:0055085">
    <property type="term" value="P:transmembrane transport"/>
    <property type="evidence" value="ECO:0007669"/>
    <property type="project" value="InterPro"/>
</dbReference>
<keyword evidence="3" id="KW-1003">Cell membrane</keyword>
<evidence type="ECO:0000256" key="1">
    <source>
        <dbReference type="ARBA" id="ARBA00004651"/>
    </source>
</evidence>
<evidence type="ECO:0000256" key="8">
    <source>
        <dbReference type="SAM" id="MobiDB-lite"/>
    </source>
</evidence>
<name>A0A2U1TGH5_9MICO</name>
<dbReference type="GO" id="GO:0005886">
    <property type="term" value="C:plasma membrane"/>
    <property type="evidence" value="ECO:0007669"/>
    <property type="project" value="UniProtKB-SubCell"/>
</dbReference>
<keyword evidence="5 7" id="KW-1133">Transmembrane helix</keyword>
<dbReference type="Pfam" id="PF00528">
    <property type="entry name" value="BPD_transp_1"/>
    <property type="match status" value="1"/>
</dbReference>
<keyword evidence="11" id="KW-1185">Reference proteome</keyword>
<evidence type="ECO:0000256" key="2">
    <source>
        <dbReference type="ARBA" id="ARBA00022448"/>
    </source>
</evidence>
<gene>
    <name evidence="10" type="ORF">DF223_00510</name>
</gene>
<keyword evidence="4 7" id="KW-0812">Transmembrane</keyword>
<dbReference type="EMBL" id="QEFB01000001">
    <property type="protein sequence ID" value="PWC07883.1"/>
    <property type="molecule type" value="Genomic_DNA"/>
</dbReference>
<comment type="subcellular location">
    <subcellularLocation>
        <location evidence="1 7">Cell membrane</location>
        <topology evidence="1 7">Multi-pass membrane protein</topology>
    </subcellularLocation>
</comment>
<accession>A0A2U1TGH5</accession>
<evidence type="ECO:0000313" key="10">
    <source>
        <dbReference type="EMBL" id="PWC07883.1"/>
    </source>
</evidence>
<dbReference type="SUPFAM" id="SSF161098">
    <property type="entry name" value="MetI-like"/>
    <property type="match status" value="1"/>
</dbReference>
<evidence type="ECO:0000256" key="7">
    <source>
        <dbReference type="RuleBase" id="RU363032"/>
    </source>
</evidence>
<evidence type="ECO:0000313" key="11">
    <source>
        <dbReference type="Proteomes" id="UP000244962"/>
    </source>
</evidence>
<feature type="compositionally biased region" description="Low complexity" evidence="8">
    <location>
        <begin position="47"/>
        <end position="59"/>
    </location>
</feature>
<comment type="caution">
    <text evidence="10">The sequence shown here is derived from an EMBL/GenBank/DDBJ whole genome shotgun (WGS) entry which is preliminary data.</text>
</comment>
<evidence type="ECO:0000256" key="5">
    <source>
        <dbReference type="ARBA" id="ARBA00022989"/>
    </source>
</evidence>
<keyword evidence="2 7" id="KW-0813">Transport</keyword>
<dbReference type="AlphaFoldDB" id="A0A2U1TGH5"/>
<organism evidence="10 11">
    <name type="scientific">Mycetocola zhujimingii</name>
    <dbReference type="NCBI Taxonomy" id="2079792"/>
    <lineage>
        <taxon>Bacteria</taxon>
        <taxon>Bacillati</taxon>
        <taxon>Actinomycetota</taxon>
        <taxon>Actinomycetes</taxon>
        <taxon>Micrococcales</taxon>
        <taxon>Microbacteriaceae</taxon>
        <taxon>Mycetocola</taxon>
    </lineage>
</organism>
<feature type="region of interest" description="Disordered" evidence="8">
    <location>
        <begin position="18"/>
        <end position="90"/>
    </location>
</feature>
<feature type="compositionally biased region" description="Low complexity" evidence="8">
    <location>
        <begin position="24"/>
        <end position="37"/>
    </location>
</feature>